<dbReference type="Proteomes" id="UP000483004">
    <property type="component" value="Unassembled WGS sequence"/>
</dbReference>
<proteinExistence type="predicted"/>
<feature type="transmembrane region" description="Helical" evidence="1">
    <location>
        <begin position="174"/>
        <end position="191"/>
    </location>
</feature>
<evidence type="ECO:0000256" key="1">
    <source>
        <dbReference type="SAM" id="Phobius"/>
    </source>
</evidence>
<reference evidence="2 3" key="1">
    <citation type="submission" date="2019-09" db="EMBL/GenBank/DDBJ databases">
        <title>Actinomadura physcomitrii sp. nov., a novel actinomycete isolated from moss [Physcomitrium sphaericum (Ludw) Fuernr].</title>
        <authorList>
            <person name="Liu C."/>
            <person name="Zhuang X."/>
        </authorList>
    </citation>
    <scope>NUCLEOTIDE SEQUENCE [LARGE SCALE GENOMIC DNA]</scope>
    <source>
        <strain evidence="2 3">CYP1-1B</strain>
    </source>
</reference>
<comment type="caution">
    <text evidence="2">The sequence shown here is derived from an EMBL/GenBank/DDBJ whole genome shotgun (WGS) entry which is preliminary data.</text>
</comment>
<dbReference type="OrthoDB" id="3694109at2"/>
<organism evidence="2 3">
    <name type="scientific">Actinomadura montaniterrae</name>
    <dbReference type="NCBI Taxonomy" id="1803903"/>
    <lineage>
        <taxon>Bacteria</taxon>
        <taxon>Bacillati</taxon>
        <taxon>Actinomycetota</taxon>
        <taxon>Actinomycetes</taxon>
        <taxon>Streptosporangiales</taxon>
        <taxon>Thermomonosporaceae</taxon>
        <taxon>Actinomadura</taxon>
    </lineage>
</organism>
<feature type="transmembrane region" description="Helical" evidence="1">
    <location>
        <begin position="149"/>
        <end position="168"/>
    </location>
</feature>
<keyword evidence="1" id="KW-1133">Transmembrane helix</keyword>
<evidence type="ECO:0008006" key="4">
    <source>
        <dbReference type="Google" id="ProtNLM"/>
    </source>
</evidence>
<keyword evidence="1" id="KW-0812">Transmembrane</keyword>
<feature type="transmembrane region" description="Helical" evidence="1">
    <location>
        <begin position="87"/>
        <end position="109"/>
    </location>
</feature>
<gene>
    <name evidence="2" type="ORF">F9B16_09100</name>
</gene>
<keyword evidence="1" id="KW-0472">Membrane</keyword>
<dbReference type="RefSeq" id="WP_151539558.1">
    <property type="nucleotide sequence ID" value="NZ_WBMR01000017.1"/>
</dbReference>
<evidence type="ECO:0000313" key="3">
    <source>
        <dbReference type="Proteomes" id="UP000483004"/>
    </source>
</evidence>
<feature type="transmembrane region" description="Helical" evidence="1">
    <location>
        <begin position="56"/>
        <end position="75"/>
    </location>
</feature>
<name>A0A6L3W317_9ACTN</name>
<dbReference type="AlphaFoldDB" id="A0A6L3W317"/>
<feature type="transmembrane region" description="Helical" evidence="1">
    <location>
        <begin position="235"/>
        <end position="257"/>
    </location>
</feature>
<sequence length="305" mass="33565">MSADDLWDWLCRKLVIWALSNLQTLLTWWLTSDAYKVPLTGKKGGVLYDLRTHINWLTAVMVFAGFLVAAFQIAIQRNGKPFRDVLSQFFSLTVISLSVVTIANLALILMDRYCNWIITGMEPKNKDWIKYWDGHLFDSLKDPDGSSSFIVAFFALAAALASVIQFALMFFRSAVLIIIVGLLPPVAASRFTSYGNAAYRKMVHWGISFYLFQGVAATIYGVALKLLASPYEADHLMGLALVGGAVFALPATLRAVAPGVPEDMSSFGIRQVGHFTSGGTAINISKGQGIWTRWTGIGSGPRRQK</sequence>
<accession>A0A6L3W317</accession>
<feature type="transmembrane region" description="Helical" evidence="1">
    <location>
        <begin position="203"/>
        <end position="223"/>
    </location>
</feature>
<dbReference type="EMBL" id="WBMR01000017">
    <property type="protein sequence ID" value="KAB2385947.1"/>
    <property type="molecule type" value="Genomic_DNA"/>
</dbReference>
<keyword evidence="3" id="KW-1185">Reference proteome</keyword>
<protein>
    <recommendedName>
        <fullName evidence="4">Type IV secretion system protein</fullName>
    </recommendedName>
</protein>
<evidence type="ECO:0000313" key="2">
    <source>
        <dbReference type="EMBL" id="KAB2385947.1"/>
    </source>
</evidence>